<dbReference type="GO" id="GO:0001786">
    <property type="term" value="F:phosphatidylserine binding"/>
    <property type="evidence" value="ECO:0007669"/>
    <property type="project" value="TreeGrafter"/>
</dbReference>
<gene>
    <name evidence="4" type="ORF">HPBE_LOCUS25216</name>
</gene>
<dbReference type="Proteomes" id="UP000050761">
    <property type="component" value="Unassembled WGS sequence"/>
</dbReference>
<dbReference type="PANTHER" id="PTHR10024">
    <property type="entry name" value="SYNAPTOTAGMIN"/>
    <property type="match status" value="1"/>
</dbReference>
<dbReference type="SUPFAM" id="SSF49562">
    <property type="entry name" value="C2 domain (Calcium/lipid-binding domain, CaLB)"/>
    <property type="match status" value="1"/>
</dbReference>
<evidence type="ECO:0000313" key="6">
    <source>
        <dbReference type="WBParaSite" id="HPBE_0002521701-mRNA-1"/>
    </source>
</evidence>
<dbReference type="InterPro" id="IPR035892">
    <property type="entry name" value="C2_domain_sf"/>
</dbReference>
<accession>A0A183GR97</accession>
<keyword evidence="5" id="KW-1185">Reference proteome</keyword>
<dbReference type="GO" id="GO:0005544">
    <property type="term" value="F:calcium-dependent phospholipid binding"/>
    <property type="evidence" value="ECO:0007669"/>
    <property type="project" value="TreeGrafter"/>
</dbReference>
<evidence type="ECO:0000259" key="3">
    <source>
        <dbReference type="PROSITE" id="PS50004"/>
    </source>
</evidence>
<evidence type="ECO:0000313" key="4">
    <source>
        <dbReference type="EMBL" id="VDP49801.1"/>
    </source>
</evidence>
<dbReference type="PROSITE" id="PS50004">
    <property type="entry name" value="C2"/>
    <property type="match status" value="1"/>
</dbReference>
<reference evidence="4 5" key="1">
    <citation type="submission" date="2018-11" db="EMBL/GenBank/DDBJ databases">
        <authorList>
            <consortium name="Pathogen Informatics"/>
        </authorList>
    </citation>
    <scope>NUCLEOTIDE SEQUENCE [LARGE SCALE GENOMIC DNA]</scope>
</reference>
<evidence type="ECO:0000313" key="5">
    <source>
        <dbReference type="Proteomes" id="UP000050761"/>
    </source>
</evidence>
<organism evidence="5 6">
    <name type="scientific">Heligmosomoides polygyrus</name>
    <name type="common">Parasitic roundworm</name>
    <dbReference type="NCBI Taxonomy" id="6339"/>
    <lineage>
        <taxon>Eukaryota</taxon>
        <taxon>Metazoa</taxon>
        <taxon>Ecdysozoa</taxon>
        <taxon>Nematoda</taxon>
        <taxon>Chromadorea</taxon>
        <taxon>Rhabditida</taxon>
        <taxon>Rhabditina</taxon>
        <taxon>Rhabditomorpha</taxon>
        <taxon>Strongyloidea</taxon>
        <taxon>Heligmosomidae</taxon>
        <taxon>Heligmosomoides</taxon>
    </lineage>
</organism>
<dbReference type="GO" id="GO:0070382">
    <property type="term" value="C:exocytic vesicle"/>
    <property type="evidence" value="ECO:0007669"/>
    <property type="project" value="TreeGrafter"/>
</dbReference>
<protein>
    <submittedName>
        <fullName evidence="6">C2 domain-containing protein</fullName>
    </submittedName>
</protein>
<dbReference type="PRINTS" id="PR00399">
    <property type="entry name" value="SYNAPTOTAGMN"/>
</dbReference>
<proteinExistence type="predicted"/>
<dbReference type="AlphaFoldDB" id="A0A183GR97"/>
<dbReference type="InterPro" id="IPR001565">
    <property type="entry name" value="Synaptotagmin"/>
</dbReference>
<dbReference type="GO" id="GO:0017156">
    <property type="term" value="P:calcium-ion regulated exocytosis"/>
    <property type="evidence" value="ECO:0007669"/>
    <property type="project" value="TreeGrafter"/>
</dbReference>
<dbReference type="Pfam" id="PF00168">
    <property type="entry name" value="C2"/>
    <property type="match status" value="1"/>
</dbReference>
<dbReference type="SMART" id="SM00239">
    <property type="entry name" value="C2"/>
    <property type="match status" value="1"/>
</dbReference>
<feature type="region of interest" description="Disordered" evidence="2">
    <location>
        <begin position="1"/>
        <end position="20"/>
    </location>
</feature>
<keyword evidence="1" id="KW-0677">Repeat</keyword>
<dbReference type="GO" id="GO:0030276">
    <property type="term" value="F:clathrin binding"/>
    <property type="evidence" value="ECO:0007669"/>
    <property type="project" value="TreeGrafter"/>
</dbReference>
<dbReference type="GO" id="GO:0005886">
    <property type="term" value="C:plasma membrane"/>
    <property type="evidence" value="ECO:0007669"/>
    <property type="project" value="TreeGrafter"/>
</dbReference>
<evidence type="ECO:0000256" key="1">
    <source>
        <dbReference type="ARBA" id="ARBA00022737"/>
    </source>
</evidence>
<reference evidence="6" key="2">
    <citation type="submission" date="2019-09" db="UniProtKB">
        <authorList>
            <consortium name="WormBaseParasite"/>
        </authorList>
    </citation>
    <scope>IDENTIFICATION</scope>
</reference>
<dbReference type="InterPro" id="IPR000008">
    <property type="entry name" value="C2_dom"/>
</dbReference>
<dbReference type="GO" id="GO:0000149">
    <property type="term" value="F:SNARE binding"/>
    <property type="evidence" value="ECO:0007669"/>
    <property type="project" value="TreeGrafter"/>
</dbReference>
<feature type="domain" description="C2" evidence="3">
    <location>
        <begin position="42"/>
        <end position="166"/>
    </location>
</feature>
<dbReference type="Gene3D" id="2.60.40.150">
    <property type="entry name" value="C2 domain"/>
    <property type="match status" value="1"/>
</dbReference>
<accession>A0A3P8E0H8</accession>
<evidence type="ECO:0000256" key="2">
    <source>
        <dbReference type="SAM" id="MobiDB-lite"/>
    </source>
</evidence>
<dbReference type="OrthoDB" id="270970at2759"/>
<sequence length="196" mass="22766">MHRRNGHDTATFGRQNPSSRIYDNVDSLDMTEDGWESKRQESLGHLQVAVSYDHSTSRVILRIIAARALKMRDYARRLAPNPFVKVYLLPGRKVSNKRRTRFVPCSTNPEWNQIVEWQVPPMSLSSLYLEFSVWDYDRLSENNALGQVTVSVAGSFLFQKTMLDIHREAYAILSLVEYERRDMISRIPHSRMGYNA</sequence>
<dbReference type="GO" id="GO:0005509">
    <property type="term" value="F:calcium ion binding"/>
    <property type="evidence" value="ECO:0007669"/>
    <property type="project" value="TreeGrafter"/>
</dbReference>
<dbReference type="EMBL" id="UZAH01037532">
    <property type="protein sequence ID" value="VDP49801.1"/>
    <property type="molecule type" value="Genomic_DNA"/>
</dbReference>
<dbReference type="WBParaSite" id="HPBE_0002521701-mRNA-1">
    <property type="protein sequence ID" value="HPBE_0002521701-mRNA-1"/>
    <property type="gene ID" value="HPBE_0002521701"/>
</dbReference>
<name>A0A183GR97_HELPZ</name>